<organism evidence="1 2">
    <name type="scientific">Ensete ventricosum</name>
    <name type="common">Abyssinian banana</name>
    <name type="synonym">Musa ensete</name>
    <dbReference type="NCBI Taxonomy" id="4639"/>
    <lineage>
        <taxon>Eukaryota</taxon>
        <taxon>Viridiplantae</taxon>
        <taxon>Streptophyta</taxon>
        <taxon>Embryophyta</taxon>
        <taxon>Tracheophyta</taxon>
        <taxon>Spermatophyta</taxon>
        <taxon>Magnoliopsida</taxon>
        <taxon>Liliopsida</taxon>
        <taxon>Zingiberales</taxon>
        <taxon>Musaceae</taxon>
        <taxon>Ensete</taxon>
    </lineage>
</organism>
<protein>
    <submittedName>
        <fullName evidence="1">Uncharacterized protein</fullName>
    </submittedName>
</protein>
<evidence type="ECO:0000313" key="2">
    <source>
        <dbReference type="Proteomes" id="UP000287651"/>
    </source>
</evidence>
<dbReference type="EMBL" id="AMZH03000161">
    <property type="protein sequence ID" value="RRT85187.1"/>
    <property type="molecule type" value="Genomic_DNA"/>
</dbReference>
<proteinExistence type="predicted"/>
<dbReference type="Proteomes" id="UP000287651">
    <property type="component" value="Unassembled WGS sequence"/>
</dbReference>
<comment type="caution">
    <text evidence="1">The sequence shown here is derived from an EMBL/GenBank/DDBJ whole genome shotgun (WGS) entry which is preliminary data.</text>
</comment>
<reference evidence="1 2" key="1">
    <citation type="journal article" date="2014" name="Agronomy (Basel)">
        <title>A Draft Genome Sequence for Ensete ventricosum, the Drought-Tolerant Tree Against Hunger.</title>
        <authorList>
            <person name="Harrison J."/>
            <person name="Moore K.A."/>
            <person name="Paszkiewicz K."/>
            <person name="Jones T."/>
            <person name="Grant M."/>
            <person name="Ambacheew D."/>
            <person name="Muzemil S."/>
            <person name="Studholme D.J."/>
        </authorList>
    </citation>
    <scope>NUCLEOTIDE SEQUENCE [LARGE SCALE GENOMIC DNA]</scope>
</reference>
<sequence>MAVGGIGCNKGVAAIGGRWGRGVRDYCSERLLLVAFCRKGSLLAAIKEDGSQRSLLVTLCSEGSLLDMTKLLLVAIKADGSERCVLRLKG</sequence>
<gene>
    <name evidence="1" type="ORF">B296_00000702</name>
</gene>
<evidence type="ECO:0000313" key="1">
    <source>
        <dbReference type="EMBL" id="RRT85187.1"/>
    </source>
</evidence>
<dbReference type="AlphaFoldDB" id="A0A427B9N2"/>
<name>A0A427B9N2_ENSVE</name>
<accession>A0A427B9N2</accession>